<feature type="non-terminal residue" evidence="1">
    <location>
        <position position="1"/>
    </location>
</feature>
<dbReference type="AlphaFoldDB" id="A0A2A9NRA9"/>
<sequence length="57" mass="6467">RIQIPSILDIQLTPLESQLCTFLNDCTLFIKQSKNIHASCRIAGGWVRDKESTCHSH</sequence>
<name>A0A2A9NRA9_9AGAR</name>
<keyword evidence="2" id="KW-1185">Reference proteome</keyword>
<evidence type="ECO:0000313" key="2">
    <source>
        <dbReference type="Proteomes" id="UP000242287"/>
    </source>
</evidence>
<proteinExistence type="predicted"/>
<dbReference type="OrthoDB" id="3035836at2759"/>
<organism evidence="1 2">
    <name type="scientific">Amanita thiersii Skay4041</name>
    <dbReference type="NCBI Taxonomy" id="703135"/>
    <lineage>
        <taxon>Eukaryota</taxon>
        <taxon>Fungi</taxon>
        <taxon>Dikarya</taxon>
        <taxon>Basidiomycota</taxon>
        <taxon>Agaricomycotina</taxon>
        <taxon>Agaricomycetes</taxon>
        <taxon>Agaricomycetidae</taxon>
        <taxon>Agaricales</taxon>
        <taxon>Pluteineae</taxon>
        <taxon>Amanitaceae</taxon>
        <taxon>Amanita</taxon>
    </lineage>
</organism>
<evidence type="ECO:0000313" key="1">
    <source>
        <dbReference type="EMBL" id="PFH50222.1"/>
    </source>
</evidence>
<dbReference type="STRING" id="703135.A0A2A9NRA9"/>
<protein>
    <submittedName>
        <fullName evidence="1">Uncharacterized protein</fullName>
    </submittedName>
</protein>
<accession>A0A2A9NRA9</accession>
<dbReference type="EMBL" id="KZ302008">
    <property type="protein sequence ID" value="PFH50222.1"/>
    <property type="molecule type" value="Genomic_DNA"/>
</dbReference>
<gene>
    <name evidence="1" type="ORF">AMATHDRAFT_145575</name>
</gene>
<dbReference type="Proteomes" id="UP000242287">
    <property type="component" value="Unassembled WGS sequence"/>
</dbReference>
<reference evidence="1 2" key="1">
    <citation type="submission" date="2014-02" db="EMBL/GenBank/DDBJ databases">
        <title>Transposable element dynamics among asymbiotic and ectomycorrhizal Amanita fungi.</title>
        <authorList>
            <consortium name="DOE Joint Genome Institute"/>
            <person name="Hess J."/>
            <person name="Skrede I."/>
            <person name="Wolfe B."/>
            <person name="LaButti K."/>
            <person name="Ohm R.A."/>
            <person name="Grigoriev I.V."/>
            <person name="Pringle A."/>
        </authorList>
    </citation>
    <scope>NUCLEOTIDE SEQUENCE [LARGE SCALE GENOMIC DNA]</scope>
    <source>
        <strain evidence="1 2">SKay4041</strain>
    </source>
</reference>